<proteinExistence type="predicted"/>
<evidence type="ECO:0000313" key="2">
    <source>
        <dbReference type="EMBL" id="KAJ3498234.1"/>
    </source>
</evidence>
<sequence length="455" mass="50103">MHPLVLSLSDVAPFSGAPTPLVTSDALLTSLLARPLKRLTWTNYEYDVDDYDRSVRLYEDVIRPRLAQVGKDLELLEIVMSGEGVYGMGGRASESRSWGVGGAGAGMGMGDGIDVERYERRKAPRIRIAHSLEGGVFASAAQLTELEASYTTTSRFVSDAPLCSAQPPSLDNLLAEPTLTLPALRSLKITLDNATFSVLSTWSMPLLTNLSVIAADFGYAGAGFQEFFEIEEFWVTEPRSFLNANVAANANGNANWNPNGTTPSGRFQIPLDAWCPNLREFICSADAEWNWQSPDWIAPHVLLPTHAGLQFYRRAGTWSGDSWGDADDARRRHEHAQQANDGTTDDEEDPYFMLLEQFGSLLRREAFPSLLYVRDMSAASDVMRKTGRMGRLPSDPSPPTTFSPFEFSAPTPSHPSLVKKLICKPSQAQLKCSATLRTPSQRPRARRYFGSGLPC</sequence>
<evidence type="ECO:0000313" key="3">
    <source>
        <dbReference type="Proteomes" id="UP001148786"/>
    </source>
</evidence>
<dbReference type="AlphaFoldDB" id="A0A9W8JRJ1"/>
<accession>A0A9W8JRJ1</accession>
<dbReference type="OrthoDB" id="3258324at2759"/>
<feature type="region of interest" description="Disordered" evidence="1">
    <location>
        <begin position="327"/>
        <end position="348"/>
    </location>
</feature>
<dbReference type="Proteomes" id="UP001148786">
    <property type="component" value="Unassembled WGS sequence"/>
</dbReference>
<protein>
    <submittedName>
        <fullName evidence="2">Uncharacterized protein</fullName>
    </submittedName>
</protein>
<keyword evidence="3" id="KW-1185">Reference proteome</keyword>
<gene>
    <name evidence="2" type="ORF">NLJ89_g10247</name>
</gene>
<name>A0A9W8JRJ1_9AGAR</name>
<dbReference type="EMBL" id="JANKHO010001810">
    <property type="protein sequence ID" value="KAJ3498234.1"/>
    <property type="molecule type" value="Genomic_DNA"/>
</dbReference>
<reference evidence="2" key="1">
    <citation type="submission" date="2022-07" db="EMBL/GenBank/DDBJ databases">
        <title>Genome Sequence of Agrocybe chaxingu.</title>
        <authorList>
            <person name="Buettner E."/>
        </authorList>
    </citation>
    <scope>NUCLEOTIDE SEQUENCE</scope>
    <source>
        <strain evidence="2">MP-N11</strain>
    </source>
</reference>
<comment type="caution">
    <text evidence="2">The sequence shown here is derived from an EMBL/GenBank/DDBJ whole genome shotgun (WGS) entry which is preliminary data.</text>
</comment>
<evidence type="ECO:0000256" key="1">
    <source>
        <dbReference type="SAM" id="MobiDB-lite"/>
    </source>
</evidence>
<organism evidence="2 3">
    <name type="scientific">Agrocybe chaxingu</name>
    <dbReference type="NCBI Taxonomy" id="84603"/>
    <lineage>
        <taxon>Eukaryota</taxon>
        <taxon>Fungi</taxon>
        <taxon>Dikarya</taxon>
        <taxon>Basidiomycota</taxon>
        <taxon>Agaricomycotina</taxon>
        <taxon>Agaricomycetes</taxon>
        <taxon>Agaricomycetidae</taxon>
        <taxon>Agaricales</taxon>
        <taxon>Agaricineae</taxon>
        <taxon>Strophariaceae</taxon>
        <taxon>Agrocybe</taxon>
    </lineage>
</organism>